<dbReference type="SUPFAM" id="SSF52540">
    <property type="entry name" value="P-loop containing nucleoside triphosphate hydrolases"/>
    <property type="match status" value="1"/>
</dbReference>
<dbReference type="PRINTS" id="PR00038">
    <property type="entry name" value="HTHLUXR"/>
</dbReference>
<dbReference type="Proteomes" id="UP001499986">
    <property type="component" value="Unassembled WGS sequence"/>
</dbReference>
<dbReference type="CDD" id="cd06170">
    <property type="entry name" value="LuxR_C_like"/>
    <property type="match status" value="1"/>
</dbReference>
<dbReference type="Pfam" id="PF00196">
    <property type="entry name" value="GerE"/>
    <property type="match status" value="1"/>
</dbReference>
<dbReference type="InterPro" id="IPR036388">
    <property type="entry name" value="WH-like_DNA-bd_sf"/>
</dbReference>
<dbReference type="SUPFAM" id="SSF46894">
    <property type="entry name" value="C-terminal effector domain of the bipartite response regulators"/>
    <property type="match status" value="1"/>
</dbReference>
<dbReference type="InterPro" id="IPR059106">
    <property type="entry name" value="WHD_MalT"/>
</dbReference>
<dbReference type="Gene3D" id="1.25.40.10">
    <property type="entry name" value="Tetratricopeptide repeat domain"/>
    <property type="match status" value="1"/>
</dbReference>
<dbReference type="EMBL" id="BAAASE010000002">
    <property type="protein sequence ID" value="GAA2392218.1"/>
    <property type="molecule type" value="Genomic_DNA"/>
</dbReference>
<evidence type="ECO:0000256" key="1">
    <source>
        <dbReference type="ARBA" id="ARBA00023015"/>
    </source>
</evidence>
<dbReference type="PANTHER" id="PTHR44688:SF16">
    <property type="entry name" value="DNA-BINDING TRANSCRIPTIONAL ACTIVATOR DEVR_DOSR"/>
    <property type="match status" value="1"/>
</dbReference>
<keyword evidence="2" id="KW-0238">DNA-binding</keyword>
<dbReference type="Gene3D" id="1.10.10.10">
    <property type="entry name" value="Winged helix-like DNA-binding domain superfamily/Winged helix DNA-binding domain"/>
    <property type="match status" value="1"/>
</dbReference>
<feature type="domain" description="HTH luxR-type" evidence="4">
    <location>
        <begin position="827"/>
        <end position="894"/>
    </location>
</feature>
<dbReference type="Pfam" id="PF25873">
    <property type="entry name" value="WHD_MalT"/>
    <property type="match status" value="1"/>
</dbReference>
<organism evidence="5 6">
    <name type="scientific">Streptomyces coeruleofuscus</name>
    <dbReference type="NCBI Taxonomy" id="66879"/>
    <lineage>
        <taxon>Bacteria</taxon>
        <taxon>Bacillati</taxon>
        <taxon>Actinomycetota</taxon>
        <taxon>Actinomycetes</taxon>
        <taxon>Kitasatosporales</taxon>
        <taxon>Streptomycetaceae</taxon>
        <taxon>Streptomyces</taxon>
    </lineage>
</organism>
<dbReference type="InterPro" id="IPR000792">
    <property type="entry name" value="Tscrpt_reg_LuxR_C"/>
</dbReference>
<gene>
    <name evidence="5" type="ORF">GCM10010255_22270</name>
</gene>
<dbReference type="SMART" id="SM00421">
    <property type="entry name" value="HTH_LUXR"/>
    <property type="match status" value="1"/>
</dbReference>
<proteinExistence type="predicted"/>
<dbReference type="InterPro" id="IPR049945">
    <property type="entry name" value="AAA_22"/>
</dbReference>
<dbReference type="Gene3D" id="3.40.50.300">
    <property type="entry name" value="P-loop containing nucleotide triphosphate hydrolases"/>
    <property type="match status" value="1"/>
</dbReference>
<evidence type="ECO:0000313" key="5">
    <source>
        <dbReference type="EMBL" id="GAA2392218.1"/>
    </source>
</evidence>
<dbReference type="InterPro" id="IPR011990">
    <property type="entry name" value="TPR-like_helical_dom_sf"/>
</dbReference>
<evidence type="ECO:0000256" key="2">
    <source>
        <dbReference type="ARBA" id="ARBA00023125"/>
    </source>
</evidence>
<name>A0ABP5V1T8_9ACTN</name>
<keyword evidence="1" id="KW-0805">Transcription regulation</keyword>
<reference evidence="6" key="1">
    <citation type="journal article" date="2019" name="Int. J. Syst. Evol. Microbiol.">
        <title>The Global Catalogue of Microorganisms (GCM) 10K type strain sequencing project: providing services to taxonomists for standard genome sequencing and annotation.</title>
        <authorList>
            <consortium name="The Broad Institute Genomics Platform"/>
            <consortium name="The Broad Institute Genome Sequencing Center for Infectious Disease"/>
            <person name="Wu L."/>
            <person name="Ma J."/>
        </authorList>
    </citation>
    <scope>NUCLEOTIDE SEQUENCE [LARGE SCALE GENOMIC DNA]</scope>
    <source>
        <strain evidence="6">JCM 4358</strain>
    </source>
</reference>
<dbReference type="InterPro" id="IPR027417">
    <property type="entry name" value="P-loop_NTPase"/>
</dbReference>
<accession>A0ABP5V1T8</accession>
<dbReference type="PROSITE" id="PS50043">
    <property type="entry name" value="HTH_LUXR_2"/>
    <property type="match status" value="1"/>
</dbReference>
<evidence type="ECO:0000259" key="4">
    <source>
        <dbReference type="PROSITE" id="PS50043"/>
    </source>
</evidence>
<sequence>MSAVAETHENSRGPAVPIVPAVPYADPLGDPFLRTRFAFPARPDTFLRRQRLVDHLDQALRTPLTLIDGAAGAGKTLLAADWARGLRPPVAWLTVEVGDRRPGVFWAYVLQALRACGASVSDRIGTPADATEVDQKLLAALAAELNDRGRPVVLVLDEFERVTAPEVAEQLEFVLRHAGQGLRLVLVTRTEPLLPLHRYRAAGELTEIRTAELAFTSEEAVALLELHGLSLPVQAAGALVDRTRGWAAGLRLSALAARESADPELYLKEFEADHSTVADFLLAEVLKGQPEETQDLLLRVSVLDRFCPGLADALTLRTDAGPLLAGLHRDNAFVEHLGHSWYQLHPLFGEILRAHLRERLPGVETELHRRAARWMRRSGFLPETLVHGAAAGDWEFTAGALVDDLAIGQVFNGLRSGDLAQLFSGMGPEARSPATDLVRAACDLSRCDLDRGLPRLRRARERLADGAPHLAAAQLSCALLEALAARLTGCPPRAESAAESADELRRAVPAQLLDKHPEIPALLLTHLGSARLWAGRFEDARAALTTVVGTPGAAATVLPREESMGHLALIDYLNGWPGRAERKALAAVSERERVGMSQSGSGIERLVLAAVAVDRHELDRAQALLDEAAVPSGARDPVPSAGRALATARLLLARGRARAAVEAADPAVSAAVASPWAASHEALIASAAHLAEGRPDEAAEVLQGVSGDQPACVVEAAAIQLAAGRPETAVDLLDSIHTQGGTGPAVTVRAALVRAQAAERAGDTATARRLVAQALLDARRERLRRPFLDAGAWIRPLLATAPLDELAGGWLTPGPLRGGEQPAMGTPRSPLVAVELSGRECDVLERLAGMMSTEEIAADLYVSVNTVKTHLKSVYRKLAVNRRSDAVRRARDLGLL</sequence>
<dbReference type="InterPro" id="IPR016032">
    <property type="entry name" value="Sig_transdc_resp-reg_C-effctor"/>
</dbReference>
<dbReference type="PANTHER" id="PTHR44688">
    <property type="entry name" value="DNA-BINDING TRANSCRIPTIONAL ACTIVATOR DEVR_DOSR"/>
    <property type="match status" value="1"/>
</dbReference>
<dbReference type="Pfam" id="PF13401">
    <property type="entry name" value="AAA_22"/>
    <property type="match status" value="1"/>
</dbReference>
<keyword evidence="6" id="KW-1185">Reference proteome</keyword>
<keyword evidence="3" id="KW-0804">Transcription</keyword>
<dbReference type="SMART" id="SM00382">
    <property type="entry name" value="AAA"/>
    <property type="match status" value="1"/>
</dbReference>
<protein>
    <submittedName>
        <fullName evidence="5">LuxR family transcriptional regulator</fullName>
    </submittedName>
</protein>
<evidence type="ECO:0000313" key="6">
    <source>
        <dbReference type="Proteomes" id="UP001499986"/>
    </source>
</evidence>
<evidence type="ECO:0000256" key="3">
    <source>
        <dbReference type="ARBA" id="ARBA00023163"/>
    </source>
</evidence>
<comment type="caution">
    <text evidence="5">The sequence shown here is derived from an EMBL/GenBank/DDBJ whole genome shotgun (WGS) entry which is preliminary data.</text>
</comment>
<dbReference type="InterPro" id="IPR003593">
    <property type="entry name" value="AAA+_ATPase"/>
</dbReference>